<dbReference type="EMBL" id="NISI01000002">
    <property type="protein sequence ID" value="OWR04835.1"/>
    <property type="molecule type" value="Genomic_DNA"/>
</dbReference>
<dbReference type="GO" id="GO:0000272">
    <property type="term" value="P:polysaccharide catabolic process"/>
    <property type="evidence" value="ECO:0007669"/>
    <property type="project" value="InterPro"/>
</dbReference>
<sequence>MSKQSKPLSRGRIAVAVALSCLPLAFHATPALAQTGKSAQINVGAPVTLGATIVSGQTSVQFTLPVSALDGFRLQATVPVPDVTLTLIDPSGTPRLLPGDAGVALLEGSTLSPPLPGRQFLTPEITNPADGDWTLRFDFPASPHATAAVVTVLSRTPVQVGLALTGQVFRVGQPVPLGLLAVNNGQPIGGLSPTLTISKPGSPTTVLQAVDSGQATDFDGKAGDGIYSKGTTFTEPGNYQVLGEASILLPGGQLARRSAQASIDIVPANYTFGSISGVINRGTANCVASLDVNTAGSASLAGDYATVATLRSPSGKTVVKRTGATLTAPGALNTSTRFTAAEIRTQLAEGGVFTVDPLDVLNFISGQPWLELRKASAYSFPSIALSQLCADPIEINASATVAAPLRGKFIGQLDFTLPIRVTTAGAYQVSFKVIDNKGVEVGQFGLSPNLAVGSNNVSASVLANRLQSSDGPFTIDSVLVVSGGRSAQASRVPVTASDFSRWQFFPTITSDLNGDGAVGAADRDIVLQSRGQVPRIPGDRRDINGDGKIDLLDAREIVNRQCSAGACPKN</sequence>
<proteinExistence type="predicted"/>
<evidence type="ECO:0008006" key="4">
    <source>
        <dbReference type="Google" id="ProtNLM"/>
    </source>
</evidence>
<dbReference type="AlphaFoldDB" id="A0A254NA34"/>
<evidence type="ECO:0000313" key="3">
    <source>
        <dbReference type="Proteomes" id="UP000197446"/>
    </source>
</evidence>
<dbReference type="OrthoDB" id="9147784at2"/>
<keyword evidence="1" id="KW-0732">Signal</keyword>
<evidence type="ECO:0000313" key="2">
    <source>
        <dbReference type="EMBL" id="OWR04835.1"/>
    </source>
</evidence>
<feature type="chain" id="PRO_5012083927" description="Dockerin domain-containing protein" evidence="1">
    <location>
        <begin position="34"/>
        <end position="570"/>
    </location>
</feature>
<dbReference type="Gene3D" id="1.10.1330.10">
    <property type="entry name" value="Dockerin domain"/>
    <property type="match status" value="1"/>
</dbReference>
<accession>A0A254NA34</accession>
<dbReference type="NCBIfam" id="NF041940">
    <property type="entry name" value="choice_anch_X"/>
    <property type="match status" value="1"/>
</dbReference>
<dbReference type="RefSeq" id="WP_088482969.1">
    <property type="nucleotide sequence ID" value="NZ_NISI01000002.1"/>
</dbReference>
<gene>
    <name evidence="2" type="ORF">CDO81_09705</name>
</gene>
<protein>
    <recommendedName>
        <fullName evidence="4">Dockerin domain-containing protein</fullName>
    </recommendedName>
</protein>
<dbReference type="Proteomes" id="UP000197446">
    <property type="component" value="Unassembled WGS sequence"/>
</dbReference>
<evidence type="ECO:0000256" key="1">
    <source>
        <dbReference type="SAM" id="SignalP"/>
    </source>
</evidence>
<reference evidence="2 3" key="1">
    <citation type="journal article" date="2007" name="Int. J. Syst. Evol. Microbiol.">
        <title>Description of Pelomonas aquatica sp. nov. and Pelomonas puraquae sp. nov., isolated from industrial and haemodialysis water.</title>
        <authorList>
            <person name="Gomila M."/>
            <person name="Bowien B."/>
            <person name="Falsen E."/>
            <person name="Moore E.R."/>
            <person name="Lalucat J."/>
        </authorList>
    </citation>
    <scope>NUCLEOTIDE SEQUENCE [LARGE SCALE GENOMIC DNA]</scope>
    <source>
        <strain evidence="2 3">CCUG 52769</strain>
    </source>
</reference>
<dbReference type="InterPro" id="IPR036439">
    <property type="entry name" value="Dockerin_dom_sf"/>
</dbReference>
<name>A0A254NA34_9BURK</name>
<feature type="signal peptide" evidence="1">
    <location>
        <begin position="1"/>
        <end position="33"/>
    </location>
</feature>
<comment type="caution">
    <text evidence="2">The sequence shown here is derived from an EMBL/GenBank/DDBJ whole genome shotgun (WGS) entry which is preliminary data.</text>
</comment>
<dbReference type="SUPFAM" id="SSF63446">
    <property type="entry name" value="Type I dockerin domain"/>
    <property type="match status" value="1"/>
</dbReference>
<organism evidence="2 3">
    <name type="scientific">Roseateles puraquae</name>
    <dbReference type="NCBI Taxonomy" id="431059"/>
    <lineage>
        <taxon>Bacteria</taxon>
        <taxon>Pseudomonadati</taxon>
        <taxon>Pseudomonadota</taxon>
        <taxon>Betaproteobacteria</taxon>
        <taxon>Burkholderiales</taxon>
        <taxon>Sphaerotilaceae</taxon>
        <taxon>Roseateles</taxon>
    </lineage>
</organism>
<keyword evidence="3" id="KW-1185">Reference proteome</keyword>